<feature type="compositionally biased region" description="Basic residues" evidence="1">
    <location>
        <begin position="813"/>
        <end position="822"/>
    </location>
</feature>
<reference evidence="2" key="2">
    <citation type="submission" date="2022-01" db="EMBL/GenBank/DDBJ databases">
        <authorList>
            <person name="Yamashiro T."/>
            <person name="Shiraishi A."/>
            <person name="Satake H."/>
            <person name="Nakayama K."/>
        </authorList>
    </citation>
    <scope>NUCLEOTIDE SEQUENCE</scope>
</reference>
<gene>
    <name evidence="2" type="ORF">Tco_0656395</name>
</gene>
<protein>
    <submittedName>
        <fullName evidence="2">Uncharacterized protein</fullName>
    </submittedName>
</protein>
<evidence type="ECO:0000256" key="1">
    <source>
        <dbReference type="SAM" id="MobiDB-lite"/>
    </source>
</evidence>
<reference evidence="2" key="1">
    <citation type="journal article" date="2022" name="Int. J. Mol. Sci.">
        <title>Draft Genome of Tanacetum Coccineum: Genomic Comparison of Closely Related Tanacetum-Family Plants.</title>
        <authorList>
            <person name="Yamashiro T."/>
            <person name="Shiraishi A."/>
            <person name="Nakayama K."/>
            <person name="Satake H."/>
        </authorList>
    </citation>
    <scope>NUCLEOTIDE SEQUENCE</scope>
</reference>
<accession>A0ABQ4X8W2</accession>
<feature type="compositionally biased region" description="Basic and acidic residues" evidence="1">
    <location>
        <begin position="932"/>
        <end position="943"/>
    </location>
</feature>
<dbReference type="Proteomes" id="UP001151760">
    <property type="component" value="Unassembled WGS sequence"/>
</dbReference>
<organism evidence="2 3">
    <name type="scientific">Tanacetum coccineum</name>
    <dbReference type="NCBI Taxonomy" id="301880"/>
    <lineage>
        <taxon>Eukaryota</taxon>
        <taxon>Viridiplantae</taxon>
        <taxon>Streptophyta</taxon>
        <taxon>Embryophyta</taxon>
        <taxon>Tracheophyta</taxon>
        <taxon>Spermatophyta</taxon>
        <taxon>Magnoliopsida</taxon>
        <taxon>eudicotyledons</taxon>
        <taxon>Gunneridae</taxon>
        <taxon>Pentapetalae</taxon>
        <taxon>asterids</taxon>
        <taxon>campanulids</taxon>
        <taxon>Asterales</taxon>
        <taxon>Asteraceae</taxon>
        <taxon>Asteroideae</taxon>
        <taxon>Anthemideae</taxon>
        <taxon>Anthemidinae</taxon>
        <taxon>Tanacetum</taxon>
    </lineage>
</organism>
<feature type="compositionally biased region" description="Basic and acidic residues" evidence="1">
    <location>
        <begin position="84"/>
        <end position="100"/>
    </location>
</feature>
<feature type="region of interest" description="Disordered" evidence="1">
    <location>
        <begin position="1033"/>
        <end position="1077"/>
    </location>
</feature>
<feature type="compositionally biased region" description="Low complexity" evidence="1">
    <location>
        <begin position="1033"/>
        <end position="1045"/>
    </location>
</feature>
<feature type="region of interest" description="Disordered" evidence="1">
    <location>
        <begin position="29"/>
        <end position="106"/>
    </location>
</feature>
<keyword evidence="3" id="KW-1185">Reference proteome</keyword>
<proteinExistence type="predicted"/>
<feature type="compositionally biased region" description="Basic and acidic residues" evidence="1">
    <location>
        <begin position="315"/>
        <end position="329"/>
    </location>
</feature>
<dbReference type="EMBL" id="BQNB010009302">
    <property type="protein sequence ID" value="GJS61611.1"/>
    <property type="molecule type" value="Genomic_DNA"/>
</dbReference>
<evidence type="ECO:0000313" key="2">
    <source>
        <dbReference type="EMBL" id="GJS61611.1"/>
    </source>
</evidence>
<feature type="compositionally biased region" description="Basic and acidic residues" evidence="1">
    <location>
        <begin position="977"/>
        <end position="993"/>
    </location>
</feature>
<feature type="region of interest" description="Disordered" evidence="1">
    <location>
        <begin position="896"/>
        <end position="1012"/>
    </location>
</feature>
<feature type="compositionally biased region" description="Acidic residues" evidence="1">
    <location>
        <begin position="330"/>
        <end position="341"/>
    </location>
</feature>
<feature type="region of interest" description="Disordered" evidence="1">
    <location>
        <begin position="282"/>
        <end position="341"/>
    </location>
</feature>
<feature type="compositionally biased region" description="Basic residues" evidence="1">
    <location>
        <begin position="29"/>
        <end position="47"/>
    </location>
</feature>
<feature type="compositionally biased region" description="Polar residues" evidence="1">
    <location>
        <begin position="841"/>
        <end position="854"/>
    </location>
</feature>
<feature type="region of interest" description="Disordered" evidence="1">
    <location>
        <begin position="551"/>
        <end position="580"/>
    </location>
</feature>
<feature type="compositionally biased region" description="Basic and acidic residues" evidence="1">
    <location>
        <begin position="551"/>
        <end position="567"/>
    </location>
</feature>
<feature type="compositionally biased region" description="Basic and acidic residues" evidence="1">
    <location>
        <begin position="287"/>
        <end position="301"/>
    </location>
</feature>
<feature type="compositionally biased region" description="Basic residues" evidence="1">
    <location>
        <begin position="302"/>
        <end position="314"/>
    </location>
</feature>
<feature type="region of interest" description="Disordered" evidence="1">
    <location>
        <begin position="788"/>
        <end position="854"/>
    </location>
</feature>
<feature type="compositionally biased region" description="Acidic residues" evidence="1">
    <location>
        <begin position="921"/>
        <end position="931"/>
    </location>
</feature>
<evidence type="ECO:0000313" key="3">
    <source>
        <dbReference type="Proteomes" id="UP001151760"/>
    </source>
</evidence>
<comment type="caution">
    <text evidence="2">The sequence shown here is derived from an EMBL/GenBank/DDBJ whole genome shotgun (WGS) entry which is preliminary data.</text>
</comment>
<feature type="compositionally biased region" description="Basic residues" evidence="1">
    <location>
        <begin position="896"/>
        <end position="914"/>
    </location>
</feature>
<sequence length="1221" mass="139616">MRKVLDLEKAKDAQVKEIAALKKRIHRLERKKMLRPTGLKRLKKVGMSRRVESSEDQESLGAPEDASKQGRSIADLDKDDDMPMEAKVDEKDEQSTKPDDSTAGEAVTTASVALTTIKEITLAQILIQIKAAKPKVVTTAATTTTTTRPKARGVVVQEPSEFRAPQETQPLISKDKGKAMMEADRLLAERLQTREREELTDEEKGKLFMELMEKRRKHFAELRAQEKRNRPPTRAHKRTQMSTYLKHMGGYKHKQLMGKSYDEIQKLFDKEMKRVNTFVAMSSKAQESNEKKEEGSEEKAKGSRKKMLGRKRARKEQQQESSKKQRMEEDKETDEVEEDDEAELKKHLVIKQDDDIAIDAIPLATKPPVIVDYKLLKEGIMVHYQLIRADGSSKRYSSMIRMLQGIDREDLLTLWKLVKTKHGDIRPEDDHERVMWGDFKVMFEPDIRSKVWRDLQGYTVSVWKLYDSCGVHFARFRNVHIFMLVEKRYPLTPITITNMLNKKLQTDHFNEMCYQLLKLMMMNIKFRGGLLGFKRLQGFLEVTTAQVMDIAQKDKKQSKPDKTEHGNGKSTRNRSRSQMHNNIMATGSRDCPPMLVMGRYAQWRSRFLRYIDTRPNGDALLFFLMLLINGVRQLQALVDKKRVIVTESSIRKDLHLDDAEGTDYLPTATIFEELAHMGAKSTAWNEFSSPMVSLIICLATNQKFNLSKYIFDAMVKHLDGGVKFLMYPRFLQVFINQQLGNMLTHKKIFVNPFHSKKVLANIKRAGKDFSGRITPLFDTMMVQTFEEVGKDSDHPTDSTQIPIIDQPSSSSQPKKKQPSKKAQRQEAEVPQDETEHEESVPTPSNDPQPSGEDSMQLTDLMVLCTKLQTQVLDLEKAKDAQAKEIAALKKRIQRLERKKMSRPTGLKRLKKVGMSRRVESSEDQESLGDPEDASKHGRSIADLDKEDDATLVDETQERQDDELMFDTGVLDADEMPVEAKVDEKDEQSTKPDDSTAGEAVTTASVEDSAAPTTIEEITLAQTLIQIKAAKPKVVTTAATTTTTTRPKARGVVVQEPSEFRVPQETQPSSSKDKGKGIMIEPEVPLKRKDQIALDEQIARDIQAKLDAELIEEQKLARKQEEEANIALIESWENTQAMMEADRLLAERLQSKEREELTDEEKGKLFMELMEKRRKHFAALRAQEKRNRPPTKAQKRTQMSTYLKHMGGYTYKQLKGKSFDEI</sequence>
<name>A0ABQ4X8W2_9ASTR</name>